<dbReference type="InterPro" id="IPR023198">
    <property type="entry name" value="PGP-like_dom2"/>
</dbReference>
<proteinExistence type="predicted"/>
<dbReference type="Gene3D" id="1.10.150.240">
    <property type="entry name" value="Putative phosphatase, domain 2"/>
    <property type="match status" value="1"/>
</dbReference>
<accession>A0AAT9HS24</accession>
<dbReference type="EMBL" id="AP035768">
    <property type="protein sequence ID" value="BFO19985.1"/>
    <property type="molecule type" value="Genomic_DNA"/>
</dbReference>
<reference evidence="1" key="1">
    <citation type="submission" date="2024-06" db="EMBL/GenBank/DDBJ databases">
        <authorList>
            <consortium name="consrtm"/>
            <person name="Uemura M."/>
            <person name="Terahara T."/>
        </authorList>
    </citation>
    <scope>NUCLEOTIDE SEQUENCE</scope>
    <source>
        <strain evidence="1">KM77-8</strain>
    </source>
</reference>
<dbReference type="InterPro" id="IPR023214">
    <property type="entry name" value="HAD_sf"/>
</dbReference>
<dbReference type="PANTHER" id="PTHR43481">
    <property type="entry name" value="FRUCTOSE-1-PHOSPHATE PHOSPHATASE"/>
    <property type="match status" value="1"/>
</dbReference>
<reference evidence="1" key="2">
    <citation type="submission" date="2024-07" db="EMBL/GenBank/DDBJ databases">
        <title>Streptomyces haneummycinica sp. nov., a new antibiotic-producing actinobacterium isolated from marine sediment.</title>
        <authorList>
            <person name="Uemura M."/>
            <person name="Hamada M."/>
            <person name="Hirano S."/>
            <person name="Kobayashi K."/>
            <person name="Ohshiro T."/>
            <person name="Kobayashi T."/>
            <person name="Terahara T."/>
        </authorList>
    </citation>
    <scope>NUCLEOTIDE SEQUENCE</scope>
    <source>
        <strain evidence="1">KM77-8</strain>
    </source>
</reference>
<gene>
    <name evidence="1" type="ORF">SHKM778_63730</name>
</gene>
<dbReference type="SUPFAM" id="SSF56784">
    <property type="entry name" value="HAD-like"/>
    <property type="match status" value="1"/>
</dbReference>
<dbReference type="NCBIfam" id="TIGR01509">
    <property type="entry name" value="HAD-SF-IA-v3"/>
    <property type="match status" value="1"/>
</dbReference>
<dbReference type="InterPro" id="IPR006439">
    <property type="entry name" value="HAD-SF_hydro_IA"/>
</dbReference>
<dbReference type="PANTHER" id="PTHR43481:SF4">
    <property type="entry name" value="GLYCEROL-1-PHOSPHATE PHOSPHOHYDROLASE 1-RELATED"/>
    <property type="match status" value="1"/>
</dbReference>
<dbReference type="SFLD" id="SFLDG01129">
    <property type="entry name" value="C1.5:_HAD__Beta-PGM__Phosphata"/>
    <property type="match status" value="1"/>
</dbReference>
<sequence>MVDGMTIHAQALLFDNDGTLVSSLASVNRCWTRWAGEYGITAERFGSVELHGRPAAEIAADLLPAEVVAEAVARIEDLEVEDVPNDGVHLLPGTRDFLAALPAERWAVVTSATRRLADARLGAVGILPKTLIAADDITRGKPDPEPYLLAARTLGVDPAHCVVFEDAPAGLQAGRAAGMTTVALATTHEAHELTADLVVKDLSALSALVTDGEWRSPYAPDVRTAPARPVHGCPLCGQPSPVSMEGLLY</sequence>
<dbReference type="GO" id="GO:0050308">
    <property type="term" value="F:sugar-phosphatase activity"/>
    <property type="evidence" value="ECO:0007669"/>
    <property type="project" value="TreeGrafter"/>
</dbReference>
<dbReference type="SFLD" id="SFLDS00003">
    <property type="entry name" value="Haloacid_Dehalogenase"/>
    <property type="match status" value="1"/>
</dbReference>
<dbReference type="CDD" id="cd07527">
    <property type="entry name" value="HAD_ScGPP-like"/>
    <property type="match status" value="1"/>
</dbReference>
<evidence type="ECO:0000313" key="1">
    <source>
        <dbReference type="EMBL" id="BFO19985.1"/>
    </source>
</evidence>
<dbReference type="AlphaFoldDB" id="A0AAT9HS24"/>
<dbReference type="InterPro" id="IPR036412">
    <property type="entry name" value="HAD-like_sf"/>
</dbReference>
<dbReference type="Gene3D" id="3.40.50.1000">
    <property type="entry name" value="HAD superfamily/HAD-like"/>
    <property type="match status" value="1"/>
</dbReference>
<dbReference type="Pfam" id="PF00702">
    <property type="entry name" value="Hydrolase"/>
    <property type="match status" value="1"/>
</dbReference>
<name>A0AAT9HS24_9ACTN</name>
<keyword evidence="1" id="KW-0378">Hydrolase</keyword>
<protein>
    <submittedName>
        <fullName evidence="1">HAD family hydrolase</fullName>
    </submittedName>
</protein>
<organism evidence="1">
    <name type="scientific">Streptomyces haneummycinicus</name>
    <dbReference type="NCBI Taxonomy" id="3074435"/>
    <lineage>
        <taxon>Bacteria</taxon>
        <taxon>Bacillati</taxon>
        <taxon>Actinomycetota</taxon>
        <taxon>Actinomycetes</taxon>
        <taxon>Kitasatosporales</taxon>
        <taxon>Streptomycetaceae</taxon>
        <taxon>Streptomyces</taxon>
    </lineage>
</organism>
<dbReference type="NCBIfam" id="TIGR01549">
    <property type="entry name" value="HAD-SF-IA-v1"/>
    <property type="match status" value="1"/>
</dbReference>
<dbReference type="InterPro" id="IPR051806">
    <property type="entry name" value="HAD-like_SPP"/>
</dbReference>